<evidence type="ECO:0000256" key="2">
    <source>
        <dbReference type="SAM" id="MobiDB-lite"/>
    </source>
</evidence>
<feature type="region of interest" description="Disordered" evidence="2">
    <location>
        <begin position="265"/>
        <end position="293"/>
    </location>
</feature>
<dbReference type="Proteomes" id="UP000594261">
    <property type="component" value="Chromosome 11"/>
</dbReference>
<evidence type="ECO:0000259" key="3">
    <source>
        <dbReference type="PROSITE" id="PS50158"/>
    </source>
</evidence>
<dbReference type="Gramene" id="QL11p001943:mrna">
    <property type="protein sequence ID" value="QL11p001943:mrna"/>
    <property type="gene ID" value="QL11p001943"/>
</dbReference>
<keyword evidence="1" id="KW-0862">Zinc</keyword>
<dbReference type="OMA" id="HENLAWG"/>
<name>A0A7N2MUV0_QUELO</name>
<reference evidence="4 5" key="1">
    <citation type="journal article" date="2016" name="G3 (Bethesda)">
        <title>First Draft Assembly and Annotation of the Genome of a California Endemic Oak Quercus lobata Nee (Fagaceae).</title>
        <authorList>
            <person name="Sork V.L."/>
            <person name="Fitz-Gibbon S.T."/>
            <person name="Puiu D."/>
            <person name="Crepeau M."/>
            <person name="Gugger P.F."/>
            <person name="Sherman R."/>
            <person name="Stevens K."/>
            <person name="Langley C.H."/>
            <person name="Pellegrini M."/>
            <person name="Salzberg S.L."/>
        </authorList>
    </citation>
    <scope>NUCLEOTIDE SEQUENCE [LARGE SCALE GENOMIC DNA]</scope>
    <source>
        <strain evidence="4 5">cv. SW786</strain>
    </source>
</reference>
<evidence type="ECO:0000256" key="1">
    <source>
        <dbReference type="PROSITE-ProRule" id="PRU00047"/>
    </source>
</evidence>
<feature type="compositionally biased region" description="Polar residues" evidence="2">
    <location>
        <begin position="417"/>
        <end position="429"/>
    </location>
</feature>
<feature type="compositionally biased region" description="Basic residues" evidence="2">
    <location>
        <begin position="431"/>
        <end position="441"/>
    </location>
</feature>
<evidence type="ECO:0000313" key="5">
    <source>
        <dbReference type="Proteomes" id="UP000594261"/>
    </source>
</evidence>
<keyword evidence="1" id="KW-0863">Zinc-finger</keyword>
<feature type="domain" description="CCHC-type" evidence="3">
    <location>
        <begin position="209"/>
        <end position="222"/>
    </location>
</feature>
<keyword evidence="1" id="KW-0479">Metal-binding</keyword>
<dbReference type="EMBL" id="LRBV02000011">
    <property type="status" value="NOT_ANNOTATED_CDS"/>
    <property type="molecule type" value="Genomic_DNA"/>
</dbReference>
<feature type="region of interest" description="Disordered" evidence="2">
    <location>
        <begin position="343"/>
        <end position="373"/>
    </location>
</feature>
<protein>
    <recommendedName>
        <fullName evidence="3">CCHC-type domain-containing protein</fullName>
    </recommendedName>
</protein>
<dbReference type="InParanoid" id="A0A7N2MUV0"/>
<dbReference type="PANTHER" id="PTHR31286">
    <property type="entry name" value="GLYCINE-RICH CELL WALL STRUCTURAL PROTEIN 1.8-LIKE"/>
    <property type="match status" value="1"/>
</dbReference>
<dbReference type="InterPro" id="IPR025558">
    <property type="entry name" value="DUF4283"/>
</dbReference>
<dbReference type="InterPro" id="IPR001878">
    <property type="entry name" value="Znf_CCHC"/>
</dbReference>
<dbReference type="InterPro" id="IPR040256">
    <property type="entry name" value="At4g02000-like"/>
</dbReference>
<organism evidence="4 5">
    <name type="scientific">Quercus lobata</name>
    <name type="common">Valley oak</name>
    <dbReference type="NCBI Taxonomy" id="97700"/>
    <lineage>
        <taxon>Eukaryota</taxon>
        <taxon>Viridiplantae</taxon>
        <taxon>Streptophyta</taxon>
        <taxon>Embryophyta</taxon>
        <taxon>Tracheophyta</taxon>
        <taxon>Spermatophyta</taxon>
        <taxon>Magnoliopsida</taxon>
        <taxon>eudicotyledons</taxon>
        <taxon>Gunneridae</taxon>
        <taxon>Pentapetalae</taxon>
        <taxon>rosids</taxon>
        <taxon>fabids</taxon>
        <taxon>Fagales</taxon>
        <taxon>Fagaceae</taxon>
        <taxon>Quercus</taxon>
    </lineage>
</organism>
<sequence length="453" mass="50515">MSCDAVKTVSYRDTLIGDIPGAFAQAFSLDRADELDDDSDFEIEDITEGLVEVKLSKETKSRIRAPWSKALIVKVFGRSVGYNYLTFKLNDLWKPVARMDCVDLSKDFFLIKFSDEADYDKALEASFNSVVVWVRLPKLPIEFYDNSVLLEIGKAIGPVLRVDSYTASGAKGSYARLCLQIDLTKPLINTIKVGQLRQKVMFEGVSSLCYCCGRMGHKQESCNYHIHPSEREVEKEPIVTSPVSQTTQQQKPQYGEWMLVTKKRQGVRNGRGHATRLSNPQTEGEASGAKGDLSNSKTFLFKASTSQKVVSREGSLHYTPKGQMEALGNGACDRCDRSVQLEEPVNKGSKTSYLPRDKKGTSAKGKRTLNRPLPNARLLQYGVGHKREACPFLVHEGVHVDSPEMNTSTPSPPSPTRNATSETYGTWTLVSRRKDKYPKSRAHPEPKNQPPNL</sequence>
<feature type="compositionally biased region" description="Basic residues" evidence="2">
    <location>
        <begin position="265"/>
        <end position="274"/>
    </location>
</feature>
<keyword evidence="5" id="KW-1185">Reference proteome</keyword>
<dbReference type="PROSITE" id="PS50158">
    <property type="entry name" value="ZF_CCHC"/>
    <property type="match status" value="1"/>
</dbReference>
<dbReference type="GO" id="GO:0008270">
    <property type="term" value="F:zinc ion binding"/>
    <property type="evidence" value="ECO:0007669"/>
    <property type="project" value="UniProtKB-KW"/>
</dbReference>
<dbReference type="AlphaFoldDB" id="A0A7N2MUV0"/>
<evidence type="ECO:0000313" key="4">
    <source>
        <dbReference type="EnsemblPlants" id="QL11p001943:mrna"/>
    </source>
</evidence>
<feature type="region of interest" description="Disordered" evidence="2">
    <location>
        <begin position="401"/>
        <end position="453"/>
    </location>
</feature>
<dbReference type="Pfam" id="PF14111">
    <property type="entry name" value="DUF4283"/>
    <property type="match status" value="1"/>
</dbReference>
<proteinExistence type="predicted"/>
<dbReference type="PANTHER" id="PTHR31286:SF99">
    <property type="entry name" value="DUF4283 DOMAIN-CONTAINING PROTEIN"/>
    <property type="match status" value="1"/>
</dbReference>
<dbReference type="GO" id="GO:0003676">
    <property type="term" value="F:nucleic acid binding"/>
    <property type="evidence" value="ECO:0007669"/>
    <property type="project" value="InterPro"/>
</dbReference>
<accession>A0A7N2MUV0</accession>
<reference evidence="4" key="2">
    <citation type="submission" date="2021-01" db="UniProtKB">
        <authorList>
            <consortium name="EnsemblPlants"/>
        </authorList>
    </citation>
    <scope>IDENTIFICATION</scope>
</reference>
<dbReference type="EnsemblPlants" id="QL11p001943:mrna">
    <property type="protein sequence ID" value="QL11p001943:mrna"/>
    <property type="gene ID" value="QL11p001943"/>
</dbReference>